<dbReference type="OrthoDB" id="10267127at2759"/>
<dbReference type="GO" id="GO:0051015">
    <property type="term" value="F:actin filament binding"/>
    <property type="evidence" value="ECO:0007669"/>
    <property type="project" value="TreeGrafter"/>
</dbReference>
<evidence type="ECO:0000313" key="3">
    <source>
        <dbReference type="Proteomes" id="UP000007797"/>
    </source>
</evidence>
<reference evidence="3" key="1">
    <citation type="journal article" date="2011" name="Genome Res.">
        <title>Phylogeny-wide analysis of social amoeba genomes highlights ancient origins for complex intercellular communication.</title>
        <authorList>
            <person name="Heidel A.J."/>
            <person name="Lawal H.M."/>
            <person name="Felder M."/>
            <person name="Schilde C."/>
            <person name="Helps N.R."/>
            <person name="Tunggal B."/>
            <person name="Rivero F."/>
            <person name="John U."/>
            <person name="Schleicher M."/>
            <person name="Eichinger L."/>
            <person name="Platzer M."/>
            <person name="Noegel A.A."/>
            <person name="Schaap P."/>
            <person name="Gloeckner G."/>
        </authorList>
    </citation>
    <scope>NUCLEOTIDE SEQUENCE [LARGE SCALE GENOMIC DNA]</scope>
    <source>
        <strain evidence="3">SH3</strain>
    </source>
</reference>
<dbReference type="GO" id="GO:1904262">
    <property type="term" value="P:negative regulation of TORC1 signaling"/>
    <property type="evidence" value="ECO:0007669"/>
    <property type="project" value="TreeGrafter"/>
</dbReference>
<dbReference type="GeneID" id="14871178"/>
<dbReference type="Proteomes" id="UP000007797">
    <property type="component" value="Unassembled WGS sequence"/>
</dbReference>
<dbReference type="PANTHER" id="PTHR15435">
    <property type="entry name" value="KICSTOR COMPLEX PROTEIN KAPTIN"/>
    <property type="match status" value="1"/>
</dbReference>
<accession>F4PYZ8</accession>
<dbReference type="GO" id="GO:0015629">
    <property type="term" value="C:actin cytoskeleton"/>
    <property type="evidence" value="ECO:0007669"/>
    <property type="project" value="InterPro"/>
</dbReference>
<feature type="compositionally biased region" description="Low complexity" evidence="1">
    <location>
        <begin position="758"/>
        <end position="767"/>
    </location>
</feature>
<feature type="compositionally biased region" description="Low complexity" evidence="1">
    <location>
        <begin position="730"/>
        <end position="741"/>
    </location>
</feature>
<name>F4PYZ8_CACFS</name>
<feature type="compositionally biased region" description="Low complexity" evidence="1">
    <location>
        <begin position="889"/>
        <end position="921"/>
    </location>
</feature>
<feature type="region of interest" description="Disordered" evidence="1">
    <location>
        <begin position="1112"/>
        <end position="1137"/>
    </location>
</feature>
<evidence type="ECO:0000256" key="1">
    <source>
        <dbReference type="SAM" id="MobiDB-lite"/>
    </source>
</evidence>
<feature type="compositionally biased region" description="Low complexity" evidence="1">
    <location>
        <begin position="1070"/>
        <end position="1086"/>
    </location>
</feature>
<feature type="region of interest" description="Disordered" evidence="1">
    <location>
        <begin position="1070"/>
        <end position="1092"/>
    </location>
</feature>
<feature type="compositionally biased region" description="Gly residues" evidence="1">
    <location>
        <begin position="747"/>
        <end position="757"/>
    </location>
</feature>
<feature type="compositionally biased region" description="Low complexity" evidence="1">
    <location>
        <begin position="648"/>
        <end position="664"/>
    </location>
</feature>
<dbReference type="AlphaFoldDB" id="F4PYZ8"/>
<dbReference type="GO" id="GO:0030027">
    <property type="term" value="C:lamellipodium"/>
    <property type="evidence" value="ECO:0007669"/>
    <property type="project" value="TreeGrafter"/>
</dbReference>
<dbReference type="Gene3D" id="3.80.10.10">
    <property type="entry name" value="Ribonuclease Inhibitor"/>
    <property type="match status" value="1"/>
</dbReference>
<dbReference type="InterPro" id="IPR029982">
    <property type="entry name" value="Kptn"/>
</dbReference>
<dbReference type="PANTHER" id="PTHR15435:SF2">
    <property type="entry name" value="KICSTOR COMPLEX PROTEIN KAPTIN"/>
    <property type="match status" value="1"/>
</dbReference>
<dbReference type="EMBL" id="GL883016">
    <property type="protein sequence ID" value="EGG19027.1"/>
    <property type="molecule type" value="Genomic_DNA"/>
</dbReference>
<feature type="compositionally biased region" description="Low complexity" evidence="1">
    <location>
        <begin position="671"/>
        <end position="684"/>
    </location>
</feature>
<evidence type="ECO:0000313" key="2">
    <source>
        <dbReference type="EMBL" id="EGG19027.1"/>
    </source>
</evidence>
<proteinExistence type="predicted"/>
<dbReference type="GO" id="GO:0007015">
    <property type="term" value="P:actin filament organization"/>
    <property type="evidence" value="ECO:0007669"/>
    <property type="project" value="InterPro"/>
</dbReference>
<organism evidence="2 3">
    <name type="scientific">Cavenderia fasciculata</name>
    <name type="common">Slime mold</name>
    <name type="synonym">Dictyostelium fasciculatum</name>
    <dbReference type="NCBI Taxonomy" id="261658"/>
    <lineage>
        <taxon>Eukaryota</taxon>
        <taxon>Amoebozoa</taxon>
        <taxon>Evosea</taxon>
        <taxon>Eumycetozoa</taxon>
        <taxon>Dictyostelia</taxon>
        <taxon>Acytosteliales</taxon>
        <taxon>Cavenderiaceae</taxon>
        <taxon>Cavenderia</taxon>
    </lineage>
</organism>
<protein>
    <submittedName>
        <fullName evidence="2">Uncharacterized protein</fullName>
    </submittedName>
</protein>
<dbReference type="InterPro" id="IPR032675">
    <property type="entry name" value="LRR_dom_sf"/>
</dbReference>
<gene>
    <name evidence="2" type="ORF">DFA_02270</name>
</gene>
<feature type="region of interest" description="Disordered" evidence="1">
    <location>
        <begin position="644"/>
        <end position="808"/>
    </location>
</feature>
<keyword evidence="3" id="KW-1185">Reference proteome</keyword>
<dbReference type="RefSeq" id="XP_004366660.1">
    <property type="nucleotide sequence ID" value="XM_004366603.1"/>
</dbReference>
<dbReference type="GO" id="GO:0034198">
    <property type="term" value="P:cellular response to amino acid starvation"/>
    <property type="evidence" value="ECO:0007669"/>
    <property type="project" value="TreeGrafter"/>
</dbReference>
<feature type="region of interest" description="Disordered" evidence="1">
    <location>
        <begin position="889"/>
        <end position="923"/>
    </location>
</feature>
<feature type="compositionally biased region" description="Low complexity" evidence="1">
    <location>
        <begin position="691"/>
        <end position="722"/>
    </location>
</feature>
<sequence length="1277" mass="143974">MGPKKKSKKVIKKVTSTTTTDDRDLNHREALPVLIQNKIIDLLVNERSEVFEKTYITFTDELYQLAKVNKRWFALISSRIDQVSVRELTNKPFKPSGRKVHPLIKLLKVQQSDKYSIIRRLKSLLLDIKPATTQEEANCINEMFRKIALQEKFPFTSSLEHIYFPTGWWDEYDIAEDFERFFTEDYMRKYSRGSKTTGLGFKMTKIFANLSSITLTLDYETRDGYTMLAMIETIKQHMTQVKNLSWSIETGSDGEGSEYDSFEPLWDHSTTNFNLEQLSIDCYGMQMKHLYNVFRKESKLIFFKAGAYRGRAQLESNADDLDMAVESIKTNSTLTSLKLGKLYLTNDEKIRIQKALAFNQTITNLSICQYLFGVSPSSPSISTDILSQSLIEFKYIELTDDLNVINSIIKIIETNSHPNLKSIGIKMDKTNGDKQLEDRFTKALKANTTLDTFKFKYLYSFRRRPSIELRLQDVSSNNIDERINNFWNRINNGRRKGGRMSDSELNDQIISSIIAASASTKSSSSSSVLHNSNSNVYVQSDCECSHGGYIDKLLKLQLETLEFIELPSPTNIYSFSYLDAHQHSVLSPSLTNSNKMSSQLMTTTVPSQLLVASRSNLLSIHSEENLRNGSLNWVTNEVISPLHFSPKLNPLTNNNTSTTNLLNSPGGGGNNTNVNNVSPNSNKPLSPPPISTTSSTSAASGYVPLQSQPSQQQIQQHLSRLPLSHKHKMPPLSSMKSPSAPNISLPGSGGGGGGGGTAQQTSGPQSSVSTQNLLSVHGPGASSSSSVSAVSPLTLSSNSSQQQQQQQQQQRQQEQQQQQQQQLQQQQQQQQQQIQQQTQQKEDTIISVDSIVCEGGRSVLAIAIISGVLTTHRACLSFLTYDDIITPHQPLQPQPSSSSSSSQQTTPQKSPTSQTPNQSSPLLQSSNIVTNNLVKTQNIYLDFVPYQLIHTTCNIVSGQNNKNQQVFLLSGSDEKIHLYHLNEHNEYIEGDLSKYFPEMVNLPSLALKIEIVYYLNYRLVAIGFQSGYLQLTITNLDNNNVTTDSYYFDGPVQAISIFSDKNDIHFDKYQQQQSTTPPIISSQSTSNGSKLKMKSTIDSSYLNDLILKMKEEKEKEKDNQETNYTRDQNEQEEEEEVPKLNLLAASVIGYAMIFRNILNNQLKEPALLDHSDSFDSLTCVEVFDIDGDGENELIIGSYSRELLVYKYQGIVDKYTLYAHKHFSYPILGLLKCKLLNDSLYQFIVISMFGIYIMRSPIKHLEDEMKEKLKYLKEILEN</sequence>
<dbReference type="KEGG" id="dfa:DFA_02270"/>
<feature type="compositionally biased region" description="Low complexity" evidence="1">
    <location>
        <begin position="778"/>
        <end position="808"/>
    </location>
</feature>